<evidence type="ECO:0000313" key="2">
    <source>
        <dbReference type="EMBL" id="HGG03669.1"/>
    </source>
</evidence>
<dbReference type="InterPro" id="IPR036457">
    <property type="entry name" value="PPM-type-like_dom_sf"/>
</dbReference>
<dbReference type="InterPro" id="IPR001932">
    <property type="entry name" value="PPM-type_phosphatase-like_dom"/>
</dbReference>
<accession>A0A7C3ZZP1</accession>
<dbReference type="AlphaFoldDB" id="A0A7C3ZZP1"/>
<protein>
    <submittedName>
        <fullName evidence="2">Protein phosphatase</fullName>
    </submittedName>
</protein>
<gene>
    <name evidence="2" type="ORF">ENR15_24290</name>
</gene>
<sequence length="272" mass="30051">MKQLFELAPGSIGGTRSRRQGKNNQDAYYSRSGPDATVAVVCDGCGSGKHSEVGAKIGARLVVEAIARLLPNQSHTASDFWELVQQEVLLGMKTLALNMGGDRNSVAEDIVYDYFLFTIVGALITPEGATIFAKGDGVIFLNGEYIPLGPFANNAPPYLGYALISPESDRWQWEMLHAIPLESVQSILIGTDGVLDLMQLATTNLPGKPEAIGSISQFWAQDRYFQNPDMVRRQLHLINRELSQINWEQQEVNKQGGYLPDDTTIIAIRRRR</sequence>
<dbReference type="SUPFAM" id="SSF81606">
    <property type="entry name" value="PP2C-like"/>
    <property type="match status" value="1"/>
</dbReference>
<proteinExistence type="predicted"/>
<feature type="domain" description="PPM-type phosphatase" evidence="1">
    <location>
        <begin position="14"/>
        <end position="197"/>
    </location>
</feature>
<dbReference type="Gene3D" id="3.60.40.10">
    <property type="entry name" value="PPM-type phosphatase domain"/>
    <property type="match status" value="1"/>
</dbReference>
<comment type="caution">
    <text evidence="2">The sequence shown here is derived from an EMBL/GenBank/DDBJ whole genome shotgun (WGS) entry which is preliminary data.</text>
</comment>
<dbReference type="EMBL" id="DSPX01000252">
    <property type="protein sequence ID" value="HGG03669.1"/>
    <property type="molecule type" value="Genomic_DNA"/>
</dbReference>
<reference evidence="2" key="1">
    <citation type="journal article" date="2020" name="mSystems">
        <title>Genome- and Community-Level Interaction Insights into Carbon Utilization and Element Cycling Functions of Hydrothermarchaeota in Hydrothermal Sediment.</title>
        <authorList>
            <person name="Zhou Z."/>
            <person name="Liu Y."/>
            <person name="Xu W."/>
            <person name="Pan J."/>
            <person name="Luo Z.H."/>
            <person name="Li M."/>
        </authorList>
    </citation>
    <scope>NUCLEOTIDE SEQUENCE [LARGE SCALE GENOMIC DNA]</scope>
    <source>
        <strain evidence="2">SpSt-374</strain>
    </source>
</reference>
<dbReference type="Pfam" id="PF13672">
    <property type="entry name" value="PP2C_2"/>
    <property type="match status" value="1"/>
</dbReference>
<name>A0A7C3ZZP1_9CYAN</name>
<evidence type="ECO:0000259" key="1">
    <source>
        <dbReference type="Pfam" id="PF13672"/>
    </source>
</evidence>
<organism evidence="2">
    <name type="scientific">Planktothricoides sp. SpSt-374</name>
    <dbReference type="NCBI Taxonomy" id="2282167"/>
    <lineage>
        <taxon>Bacteria</taxon>
        <taxon>Bacillati</taxon>
        <taxon>Cyanobacteriota</taxon>
        <taxon>Cyanophyceae</taxon>
        <taxon>Oscillatoriophycideae</taxon>
        <taxon>Oscillatoriales</taxon>
        <taxon>Oscillatoriaceae</taxon>
        <taxon>Planktothricoides</taxon>
    </lineage>
</organism>